<name>A0AAD3CZX9_9STRA</name>
<protein>
    <submittedName>
        <fullName evidence="2">Uncharacterized protein</fullName>
    </submittedName>
</protein>
<dbReference type="Proteomes" id="UP001054902">
    <property type="component" value="Unassembled WGS sequence"/>
</dbReference>
<sequence length="500" mass="54688">MTSSHKDNHKEEGIKVVSPSSHLDRNLDNLKLSTVAHQDSTTALPSNSRQSSAHITGSSQHLLLDKEESQLLQTQMEEEKLLVDENQSQLDLSNIRGIAAPEEDLKEKEDLEALAELVPGLKQGKVGKDAVHDNTSPDKHQPIPHLDSMAVNQGLEEEYEKDREAETLQKLNALVEGDEDDNEDESSDDDSGDESDEKTTSDLIKSYEQKPINGQGLEASASSDSSAGKTHASQEHLKKSTQDKVNPIVERPKSGPSSAANPTPYHTDLADPYHQDGANEESSFYLADQDQSVASLTTATNSQSHVRMPMYLPNFRPATGCTNASDFIVRCFVARLRAGITVVKHGRSRWCKSRLRVLHVHSDGRSLSWRPAQGEPTSNKRPPKLDLSTCLEVRHAWSPDPLNPMFTGTPILRSKCEASNAFKSFALIFPRRTVDITAVTADQCKVLMEGFSALCFRLQVANMAGRTMGSVGDAGAPNSTDVDRGGEGGKTERTAPSTMR</sequence>
<feature type="compositionally biased region" description="Polar residues" evidence="1">
    <location>
        <begin position="38"/>
        <end position="61"/>
    </location>
</feature>
<dbReference type="AlphaFoldDB" id="A0AAD3CZX9"/>
<dbReference type="Gene3D" id="2.30.29.30">
    <property type="entry name" value="Pleckstrin-homology domain (PH domain)/Phosphotyrosine-binding domain (PTB)"/>
    <property type="match status" value="1"/>
</dbReference>
<comment type="caution">
    <text evidence="2">The sequence shown here is derived from an EMBL/GenBank/DDBJ whole genome shotgun (WGS) entry which is preliminary data.</text>
</comment>
<feature type="compositionally biased region" description="Basic and acidic residues" evidence="1">
    <location>
        <begin position="481"/>
        <end position="493"/>
    </location>
</feature>
<reference evidence="2 3" key="1">
    <citation type="journal article" date="2021" name="Sci. Rep.">
        <title>The genome of the diatom Chaetoceros tenuissimus carries an ancient integrated fragment of an extant virus.</title>
        <authorList>
            <person name="Hongo Y."/>
            <person name="Kimura K."/>
            <person name="Takaki Y."/>
            <person name="Yoshida Y."/>
            <person name="Baba S."/>
            <person name="Kobayashi G."/>
            <person name="Nagasaki K."/>
            <person name="Hano T."/>
            <person name="Tomaru Y."/>
        </authorList>
    </citation>
    <scope>NUCLEOTIDE SEQUENCE [LARGE SCALE GENOMIC DNA]</scope>
    <source>
        <strain evidence="2 3">NIES-3715</strain>
    </source>
</reference>
<organism evidence="2 3">
    <name type="scientific">Chaetoceros tenuissimus</name>
    <dbReference type="NCBI Taxonomy" id="426638"/>
    <lineage>
        <taxon>Eukaryota</taxon>
        <taxon>Sar</taxon>
        <taxon>Stramenopiles</taxon>
        <taxon>Ochrophyta</taxon>
        <taxon>Bacillariophyta</taxon>
        <taxon>Coscinodiscophyceae</taxon>
        <taxon>Chaetocerotophycidae</taxon>
        <taxon>Chaetocerotales</taxon>
        <taxon>Chaetocerotaceae</taxon>
        <taxon>Chaetoceros</taxon>
    </lineage>
</organism>
<evidence type="ECO:0000256" key="1">
    <source>
        <dbReference type="SAM" id="MobiDB-lite"/>
    </source>
</evidence>
<feature type="compositionally biased region" description="Basic and acidic residues" evidence="1">
    <location>
        <begin position="197"/>
        <end position="208"/>
    </location>
</feature>
<feature type="region of interest" description="Disordered" evidence="1">
    <location>
        <begin position="469"/>
        <end position="500"/>
    </location>
</feature>
<feature type="compositionally biased region" description="Acidic residues" evidence="1">
    <location>
        <begin position="176"/>
        <end position="196"/>
    </location>
</feature>
<proteinExistence type="predicted"/>
<feature type="compositionally biased region" description="Basic and acidic residues" evidence="1">
    <location>
        <begin position="126"/>
        <end position="141"/>
    </location>
</feature>
<feature type="compositionally biased region" description="Basic and acidic residues" evidence="1">
    <location>
        <begin position="1"/>
        <end position="14"/>
    </location>
</feature>
<evidence type="ECO:0000313" key="2">
    <source>
        <dbReference type="EMBL" id="GFH55302.1"/>
    </source>
</evidence>
<feature type="region of interest" description="Disordered" evidence="1">
    <location>
        <begin position="38"/>
        <end position="77"/>
    </location>
</feature>
<feature type="region of interest" description="Disordered" evidence="1">
    <location>
        <begin position="120"/>
        <end position="277"/>
    </location>
</feature>
<dbReference type="InterPro" id="IPR011993">
    <property type="entry name" value="PH-like_dom_sf"/>
</dbReference>
<dbReference type="EMBL" id="BLLK01000047">
    <property type="protein sequence ID" value="GFH55302.1"/>
    <property type="molecule type" value="Genomic_DNA"/>
</dbReference>
<feature type="region of interest" description="Disordered" evidence="1">
    <location>
        <begin position="1"/>
        <end position="22"/>
    </location>
</feature>
<accession>A0AAD3CZX9</accession>
<feature type="compositionally biased region" description="Basic and acidic residues" evidence="1">
    <location>
        <begin position="232"/>
        <end position="242"/>
    </location>
</feature>
<evidence type="ECO:0000313" key="3">
    <source>
        <dbReference type="Proteomes" id="UP001054902"/>
    </source>
</evidence>
<keyword evidence="3" id="KW-1185">Reference proteome</keyword>
<gene>
    <name evidence="2" type="ORF">CTEN210_11778</name>
</gene>